<comment type="activity regulation">
    <text evidence="11">Inhibited by UTP.</text>
</comment>
<dbReference type="PANTHER" id="PTHR42833:SF4">
    <property type="entry name" value="URIDYLATE KINASE PUMPKIN, CHLOROPLASTIC"/>
    <property type="match status" value="1"/>
</dbReference>
<feature type="binding site" evidence="11">
    <location>
        <position position="174"/>
    </location>
    <ligand>
        <name>ATP</name>
        <dbReference type="ChEBI" id="CHEBI:30616"/>
    </ligand>
</feature>
<evidence type="ECO:0000256" key="1">
    <source>
        <dbReference type="ARBA" id="ARBA00004496"/>
    </source>
</evidence>
<dbReference type="UniPathway" id="UPA00159">
    <property type="reaction ID" value="UER00275"/>
</dbReference>
<name>A0A0H5BWZ7_9ENTR</name>
<dbReference type="PANTHER" id="PTHR42833">
    <property type="entry name" value="URIDYLATE KINASE"/>
    <property type="match status" value="1"/>
</dbReference>
<feature type="binding site" evidence="11">
    <location>
        <begin position="15"/>
        <end position="18"/>
    </location>
    <ligand>
        <name>ATP</name>
        <dbReference type="ChEBI" id="CHEBI:30616"/>
    </ligand>
</feature>
<dbReference type="CDD" id="cd04254">
    <property type="entry name" value="AAK_UMPK-PyrH-Ec"/>
    <property type="match status" value="1"/>
</dbReference>
<evidence type="ECO:0000313" key="14">
    <source>
        <dbReference type="Proteomes" id="UP000242753"/>
    </source>
</evidence>
<reference evidence="14" key="1">
    <citation type="submission" date="2015-01" db="EMBL/GenBank/DDBJ databases">
        <authorList>
            <person name="Manzano-Marin A."/>
            <person name="Manzano-Marin A."/>
        </authorList>
    </citation>
    <scope>NUCLEOTIDE SEQUENCE [LARGE SCALE GENOMIC DNA]</scope>
    <source>
        <strain evidence="14">obscurior</strain>
    </source>
</reference>
<keyword evidence="9 11" id="KW-0665">Pyrimidine biosynthesis</keyword>
<dbReference type="STRING" id="1594731.WEOB_354"/>
<evidence type="ECO:0000256" key="4">
    <source>
        <dbReference type="ARBA" id="ARBA00022490"/>
    </source>
</evidence>
<dbReference type="AlphaFoldDB" id="A0A0H5BWZ7"/>
<feature type="binding site" evidence="11">
    <location>
        <position position="62"/>
    </location>
    <ligand>
        <name>ATP</name>
        <dbReference type="ChEBI" id="CHEBI:30616"/>
    </ligand>
</feature>
<proteinExistence type="inferred from homology"/>
<comment type="caution">
    <text evidence="11">Lacks conserved residue(s) required for the propagation of feature annotation.</text>
</comment>
<dbReference type="PATRIC" id="fig|1594731.3.peg.333"/>
<comment type="catalytic activity">
    <reaction evidence="10 11">
        <text>UMP + ATP = UDP + ADP</text>
        <dbReference type="Rhea" id="RHEA:24400"/>
        <dbReference type="ChEBI" id="CHEBI:30616"/>
        <dbReference type="ChEBI" id="CHEBI:57865"/>
        <dbReference type="ChEBI" id="CHEBI:58223"/>
        <dbReference type="ChEBI" id="CHEBI:456216"/>
        <dbReference type="EC" id="2.7.4.22"/>
    </reaction>
</comment>
<dbReference type="FunFam" id="3.40.1160.10:FF:000001">
    <property type="entry name" value="Uridylate kinase"/>
    <property type="match status" value="1"/>
</dbReference>
<feature type="binding site" evidence="11">
    <location>
        <position position="58"/>
    </location>
    <ligand>
        <name>ATP</name>
        <dbReference type="ChEBI" id="CHEBI:30616"/>
    </ligand>
</feature>
<dbReference type="KEGG" id="wca:WEOB_354"/>
<dbReference type="GO" id="GO:0005524">
    <property type="term" value="F:ATP binding"/>
    <property type="evidence" value="ECO:0007669"/>
    <property type="project" value="UniProtKB-KW"/>
</dbReference>
<dbReference type="HAMAP" id="MF_01220_B">
    <property type="entry name" value="PyrH_B"/>
    <property type="match status" value="1"/>
</dbReference>
<comment type="pathway">
    <text evidence="2 11">Pyrimidine metabolism; CTP biosynthesis via de novo pathway; UDP from UMP (UMPK route): step 1/1.</text>
</comment>
<evidence type="ECO:0000256" key="2">
    <source>
        <dbReference type="ARBA" id="ARBA00004791"/>
    </source>
</evidence>
<evidence type="ECO:0000259" key="12">
    <source>
        <dbReference type="Pfam" id="PF00696"/>
    </source>
</evidence>
<dbReference type="GO" id="GO:0033862">
    <property type="term" value="F:UMP kinase activity"/>
    <property type="evidence" value="ECO:0007669"/>
    <property type="project" value="UniProtKB-EC"/>
</dbReference>
<comment type="similarity">
    <text evidence="3 11">Belongs to the UMP kinase family.</text>
</comment>
<keyword evidence="7 11" id="KW-0418">Kinase</keyword>
<comment type="function">
    <text evidence="11">Catalyzes the reversible phosphorylation of UMP to UDP.</text>
</comment>
<feature type="binding site" evidence="11">
    <location>
        <position position="57"/>
    </location>
    <ligand>
        <name>UMP</name>
        <dbReference type="ChEBI" id="CHEBI:57865"/>
    </ligand>
</feature>
<evidence type="ECO:0000256" key="9">
    <source>
        <dbReference type="ARBA" id="ARBA00022975"/>
    </source>
</evidence>
<dbReference type="SUPFAM" id="SSF53633">
    <property type="entry name" value="Carbamate kinase-like"/>
    <property type="match status" value="1"/>
</dbReference>
<organism evidence="13 14">
    <name type="scientific">Candidatus Westeberhardia cardiocondylae</name>
    <dbReference type="NCBI Taxonomy" id="1594731"/>
    <lineage>
        <taxon>Bacteria</taxon>
        <taxon>Pseudomonadati</taxon>
        <taxon>Pseudomonadota</taxon>
        <taxon>Gammaproteobacteria</taxon>
        <taxon>Enterobacterales</taxon>
        <taxon>Enterobacteriaceae</taxon>
        <taxon>ant endosymbionts</taxon>
        <taxon>Candidatus Westeberhardia</taxon>
    </lineage>
</organism>
<accession>A0A0H5BWZ7</accession>
<keyword evidence="5 11" id="KW-0808">Transferase</keyword>
<dbReference type="RefSeq" id="WP_281263827.1">
    <property type="nucleotide sequence ID" value="NZ_LN774881.1"/>
</dbReference>
<evidence type="ECO:0000256" key="3">
    <source>
        <dbReference type="ARBA" id="ARBA00007614"/>
    </source>
</evidence>
<evidence type="ECO:0000256" key="11">
    <source>
        <dbReference type="HAMAP-Rule" id="MF_01220"/>
    </source>
</evidence>
<comment type="subcellular location">
    <subcellularLocation>
        <location evidence="1 11">Cytoplasm</location>
    </subcellularLocation>
</comment>
<keyword evidence="6 11" id="KW-0547">Nucleotide-binding</keyword>
<keyword evidence="4 11" id="KW-0963">Cytoplasm</keyword>
<dbReference type="InterPro" id="IPR001048">
    <property type="entry name" value="Asp/Glu/Uridylate_kinase"/>
</dbReference>
<dbReference type="EMBL" id="LN774881">
    <property type="protein sequence ID" value="CEN32285.1"/>
    <property type="molecule type" value="Genomic_DNA"/>
</dbReference>
<dbReference type="InterPro" id="IPR015963">
    <property type="entry name" value="Uridylate_kinase_bac"/>
</dbReference>
<protein>
    <recommendedName>
        <fullName evidence="11">Uridylate kinase</fullName>
        <shortName evidence="11">UK</shortName>
        <ecNumber evidence="11">2.7.4.22</ecNumber>
    </recommendedName>
    <alternativeName>
        <fullName evidence="11">Uridine monophosphate kinase</fullName>
        <shortName evidence="11">UMP kinase</shortName>
        <shortName evidence="11">UMPK</shortName>
    </alternativeName>
</protein>
<feature type="binding site" evidence="11">
    <location>
        <position position="77"/>
    </location>
    <ligand>
        <name>UMP</name>
        <dbReference type="ChEBI" id="CHEBI:57865"/>
    </ligand>
</feature>
<dbReference type="Pfam" id="PF00696">
    <property type="entry name" value="AA_kinase"/>
    <property type="match status" value="1"/>
</dbReference>
<evidence type="ECO:0000256" key="8">
    <source>
        <dbReference type="ARBA" id="ARBA00022840"/>
    </source>
</evidence>
<dbReference type="EC" id="2.7.4.22" evidence="11"/>
<feature type="binding site" evidence="11">
    <location>
        <position position="165"/>
    </location>
    <ligand>
        <name>ATP</name>
        <dbReference type="ChEBI" id="CHEBI:30616"/>
    </ligand>
</feature>
<dbReference type="PIRSF" id="PIRSF005650">
    <property type="entry name" value="Uridylate_kin"/>
    <property type="match status" value="1"/>
</dbReference>
<dbReference type="InterPro" id="IPR011817">
    <property type="entry name" value="Uridylate_kinase"/>
</dbReference>
<dbReference type="InterPro" id="IPR036393">
    <property type="entry name" value="AceGlu_kinase-like_sf"/>
</dbReference>
<comment type="subunit">
    <text evidence="11">Homohexamer.</text>
</comment>
<evidence type="ECO:0000313" key="13">
    <source>
        <dbReference type="EMBL" id="CEN32285.1"/>
    </source>
</evidence>
<keyword evidence="14" id="KW-1185">Reference proteome</keyword>
<dbReference type="Gene3D" id="3.40.1160.10">
    <property type="entry name" value="Acetylglutamate kinase-like"/>
    <property type="match status" value="1"/>
</dbReference>
<evidence type="ECO:0000256" key="6">
    <source>
        <dbReference type="ARBA" id="ARBA00022741"/>
    </source>
</evidence>
<dbReference type="GO" id="GO:0044210">
    <property type="term" value="P:'de novo' CTP biosynthetic process"/>
    <property type="evidence" value="ECO:0007669"/>
    <property type="project" value="UniProtKB-UniRule"/>
</dbReference>
<feature type="binding site" evidence="11">
    <location>
        <begin position="138"/>
        <end position="145"/>
    </location>
    <ligand>
        <name>UMP</name>
        <dbReference type="ChEBI" id="CHEBI:57865"/>
    </ligand>
</feature>
<dbReference type="GO" id="GO:0005829">
    <property type="term" value="C:cytosol"/>
    <property type="evidence" value="ECO:0007669"/>
    <property type="project" value="TreeGrafter"/>
</dbReference>
<sequence length="259" mass="28970">MSKNLKPIYQRIILKLSGEALQKSHESGINNKTLNYIAKEIKKLVHMHIQVGIVIGGGNLFRGKSLKKTGMNRVISDHIGILATIINGLAIQDALHKTCVNSHLMSPIPLNSICDCYNWYKAIDLLQNNNVVIFSAGIGNPFFTTDSAACVRGIEIKADIVIKATKVEGVFSEDPRKNQNATFYNQISYKDIIRKKIKIMDLTAFSLAKDHNLPICIFNFNKPGALQRIIMGDKTEGTLITNNYKVINKKHKNKYKTNS</sequence>
<dbReference type="NCBIfam" id="TIGR02075">
    <property type="entry name" value="pyrH_bact"/>
    <property type="match status" value="1"/>
</dbReference>
<keyword evidence="8 11" id="KW-0067">ATP-binding</keyword>
<gene>
    <name evidence="11 13" type="primary">pyrH</name>
    <name evidence="13" type="ORF">WEOB_354</name>
</gene>
<evidence type="ECO:0000256" key="5">
    <source>
        <dbReference type="ARBA" id="ARBA00022679"/>
    </source>
</evidence>
<evidence type="ECO:0000256" key="10">
    <source>
        <dbReference type="ARBA" id="ARBA00047767"/>
    </source>
</evidence>
<feature type="binding site" evidence="11">
    <location>
        <position position="171"/>
    </location>
    <ligand>
        <name>ATP</name>
        <dbReference type="ChEBI" id="CHEBI:30616"/>
    </ligand>
</feature>
<evidence type="ECO:0000256" key="7">
    <source>
        <dbReference type="ARBA" id="ARBA00022777"/>
    </source>
</evidence>
<dbReference type="GO" id="GO:0006225">
    <property type="term" value="P:UDP biosynthetic process"/>
    <property type="evidence" value="ECO:0007669"/>
    <property type="project" value="TreeGrafter"/>
</dbReference>
<feature type="domain" description="Aspartate/glutamate/uridylate kinase" evidence="12">
    <location>
        <begin position="11"/>
        <end position="219"/>
    </location>
</feature>
<dbReference type="Proteomes" id="UP000242753">
    <property type="component" value="Chromosome I"/>
</dbReference>